<dbReference type="InterPro" id="IPR041698">
    <property type="entry name" value="Methyltransf_25"/>
</dbReference>
<dbReference type="Proteomes" id="UP000761380">
    <property type="component" value="Unassembled WGS sequence"/>
</dbReference>
<accession>A0A927WQI0</accession>
<reference evidence="2" key="1">
    <citation type="submission" date="2019-04" db="EMBL/GenBank/DDBJ databases">
        <title>Evolution of Biomass-Degrading Anaerobic Consortia Revealed by Metagenomics.</title>
        <authorList>
            <person name="Peng X."/>
        </authorList>
    </citation>
    <scope>NUCLEOTIDE SEQUENCE</scope>
    <source>
        <strain evidence="2">SIG240</strain>
    </source>
</reference>
<evidence type="ECO:0000313" key="3">
    <source>
        <dbReference type="Proteomes" id="UP000761380"/>
    </source>
</evidence>
<feature type="domain" description="Methyltransferase" evidence="1">
    <location>
        <begin position="55"/>
        <end position="128"/>
    </location>
</feature>
<dbReference type="Gene3D" id="3.40.50.150">
    <property type="entry name" value="Vaccinia Virus protein VP39"/>
    <property type="match status" value="1"/>
</dbReference>
<dbReference type="EMBL" id="SVBY01000031">
    <property type="protein sequence ID" value="MBE6092641.1"/>
    <property type="molecule type" value="Genomic_DNA"/>
</dbReference>
<dbReference type="SUPFAM" id="SSF53335">
    <property type="entry name" value="S-adenosyl-L-methionine-dependent methyltransferases"/>
    <property type="match status" value="1"/>
</dbReference>
<organism evidence="2 3">
    <name type="scientific">Selenomonas ruminantium</name>
    <dbReference type="NCBI Taxonomy" id="971"/>
    <lineage>
        <taxon>Bacteria</taxon>
        <taxon>Bacillati</taxon>
        <taxon>Bacillota</taxon>
        <taxon>Negativicutes</taxon>
        <taxon>Selenomonadales</taxon>
        <taxon>Selenomonadaceae</taxon>
        <taxon>Selenomonas</taxon>
    </lineage>
</organism>
<dbReference type="InterPro" id="IPR029063">
    <property type="entry name" value="SAM-dependent_MTases_sf"/>
</dbReference>
<evidence type="ECO:0000259" key="1">
    <source>
        <dbReference type="Pfam" id="PF13649"/>
    </source>
</evidence>
<keyword evidence="2" id="KW-0808">Transferase</keyword>
<dbReference type="GO" id="GO:0032259">
    <property type="term" value="P:methylation"/>
    <property type="evidence" value="ECO:0007669"/>
    <property type="project" value="UniProtKB-KW"/>
</dbReference>
<dbReference type="GO" id="GO:0008168">
    <property type="term" value="F:methyltransferase activity"/>
    <property type="evidence" value="ECO:0007669"/>
    <property type="project" value="UniProtKB-KW"/>
</dbReference>
<gene>
    <name evidence="2" type="ORF">E7201_05680</name>
</gene>
<name>A0A927WQI0_SELRU</name>
<comment type="caution">
    <text evidence="2">The sequence shown here is derived from an EMBL/GenBank/DDBJ whole genome shotgun (WGS) entry which is preliminary data.</text>
</comment>
<proteinExistence type="predicted"/>
<dbReference type="Pfam" id="PF13649">
    <property type="entry name" value="Methyltransf_25"/>
    <property type="match status" value="1"/>
</dbReference>
<evidence type="ECO:0000313" key="2">
    <source>
        <dbReference type="EMBL" id="MBE6092641.1"/>
    </source>
</evidence>
<protein>
    <submittedName>
        <fullName evidence="2">Class I SAM-dependent methyltransferase</fullName>
    </submittedName>
</protein>
<dbReference type="CDD" id="cd02440">
    <property type="entry name" value="AdoMet_MTases"/>
    <property type="match status" value="1"/>
</dbReference>
<sequence>MTDYEQEWDRLLNIKTTGRDDTISDFTRYPYEPTDYSVLEQVANTGLIRMNNTLIDYGCGKGRVSFFLSSQTKCHSIGVEYNPRLYEKALTNKDRACRGHLVTIVQQDATDFAVPQYADRVFFFNPFSTDILRTVMMNLLESCREFPRELLLFFYYPSKAYTDYLTTISQLSLVDTLDCCGISKGKDSREKLLIYKVHP</sequence>
<keyword evidence="2" id="KW-0489">Methyltransferase</keyword>
<dbReference type="AlphaFoldDB" id="A0A927WQI0"/>